<dbReference type="PROSITE" id="PS51257">
    <property type="entry name" value="PROKAR_LIPOPROTEIN"/>
    <property type="match status" value="1"/>
</dbReference>
<reference evidence="1 2" key="1">
    <citation type="submission" date="2019-03" db="EMBL/GenBank/DDBJ databases">
        <title>Genomic Encyclopedia of Type Strains, Phase III (KMG-III): the genomes of soil and plant-associated and newly described type strains.</title>
        <authorList>
            <person name="Whitman W."/>
        </authorList>
    </citation>
    <scope>NUCLEOTIDE SEQUENCE [LARGE SCALE GENOMIC DNA]</scope>
    <source>
        <strain evidence="1 2">CECT 8283</strain>
    </source>
</reference>
<dbReference type="EMBL" id="SNYH01000003">
    <property type="protein sequence ID" value="TDQ27584.1"/>
    <property type="molecule type" value="Genomic_DNA"/>
</dbReference>
<proteinExistence type="predicted"/>
<evidence type="ECO:0000313" key="1">
    <source>
        <dbReference type="EMBL" id="TDQ27584.1"/>
    </source>
</evidence>
<dbReference type="Proteomes" id="UP000295390">
    <property type="component" value="Unassembled WGS sequence"/>
</dbReference>
<sequence>MKKLIYFLILLGTVSCKKEFNPENFKGVWMNIDKDGSFSSLPTIMFKNDSVYLEDIYTYVSKGKFKISKNRISYYLKNDTLNYNFSFNSNDSTIVINNYKYSFWEDYSYNENLITYDLIGIKKLGMITTDSLVRFDGGIHLFKNNSGITILKLNEEITSNFNEIHRFQFDIHFDIPVSVIYLGSNLETIDVINSYFELGSINRRAALLLTSYDPKTNLYNGFLDKFQLWDSQIEKYYDYKIPKQIPKSLSREEYFKKYSPSLIKINNKKDINKLNTLKPESSYVISINPKIQIENYLSLKKQLLDIGNKNDINIRTEFNLYFK</sequence>
<dbReference type="OrthoDB" id="1188997at2"/>
<protein>
    <submittedName>
        <fullName evidence="1">Uncharacterized protein</fullName>
    </submittedName>
</protein>
<dbReference type="AlphaFoldDB" id="A0A4V6PW84"/>
<accession>A0A4V6PW84</accession>
<evidence type="ECO:0000313" key="2">
    <source>
        <dbReference type="Proteomes" id="UP000295390"/>
    </source>
</evidence>
<keyword evidence="2" id="KW-1185">Reference proteome</keyword>
<comment type="caution">
    <text evidence="1">The sequence shown here is derived from an EMBL/GenBank/DDBJ whole genome shotgun (WGS) entry which is preliminary data.</text>
</comment>
<gene>
    <name evidence="1" type="ORF">DFQ07_1435</name>
</gene>
<name>A0A4V6PW84_9FLAO</name>
<dbReference type="RefSeq" id="WP_133535577.1">
    <property type="nucleotide sequence ID" value="NZ_SNYH01000003.1"/>
</dbReference>
<organism evidence="1 2">
    <name type="scientific">Tenacibaculum caenipelagi</name>
    <dbReference type="NCBI Taxonomy" id="1325435"/>
    <lineage>
        <taxon>Bacteria</taxon>
        <taxon>Pseudomonadati</taxon>
        <taxon>Bacteroidota</taxon>
        <taxon>Flavobacteriia</taxon>
        <taxon>Flavobacteriales</taxon>
        <taxon>Flavobacteriaceae</taxon>
        <taxon>Tenacibaculum</taxon>
    </lineage>
</organism>